<dbReference type="InterPro" id="IPR050678">
    <property type="entry name" value="DNA_Partitioning_ATPase"/>
</dbReference>
<dbReference type="PANTHER" id="PTHR13696:SF98">
    <property type="entry name" value="PLASMID PARTITION PROTEIN A"/>
    <property type="match status" value="1"/>
</dbReference>
<sequence>MFTPVMAANGSQHPAIIEVITIAVANHKGGVGKTFTAIRVAVELAGLGRRLLVVDADAQAHATVYFIGEEGLESLEGDISDVLDGVELSKLIVSTPYLHLDLVPASLRVAEMELRLVADPGRRDQRLARALDQLADKYDLAVIDCPPSLGLVTINALAAADLLVSPVTLTNFALNGLSRFLTWLETFRAEGMVRASLLGVLPTSYDRRQQVDRDGLRLLHRSGLRVLEPVPKRTAVERLIAAQALGANILSEPPEVTEAYRVLADAILER</sequence>
<accession>A0A934K781</accession>
<comment type="caution">
    <text evidence="2">The sequence shown here is derived from an EMBL/GenBank/DDBJ whole genome shotgun (WGS) entry which is preliminary data.</text>
</comment>
<dbReference type="EMBL" id="JAEKNR010000074">
    <property type="protein sequence ID" value="MBJ7597736.1"/>
    <property type="molecule type" value="Genomic_DNA"/>
</dbReference>
<dbReference type="CDD" id="cd02042">
    <property type="entry name" value="ParAB_family"/>
    <property type="match status" value="1"/>
</dbReference>
<dbReference type="Proteomes" id="UP000612893">
    <property type="component" value="Unassembled WGS sequence"/>
</dbReference>
<gene>
    <name evidence="2" type="ORF">JF922_06590</name>
</gene>
<feature type="domain" description="AAA" evidence="1">
    <location>
        <begin position="21"/>
        <end position="189"/>
    </location>
</feature>
<dbReference type="SUPFAM" id="SSF52540">
    <property type="entry name" value="P-loop containing nucleoside triphosphate hydrolases"/>
    <property type="match status" value="1"/>
</dbReference>
<evidence type="ECO:0000259" key="1">
    <source>
        <dbReference type="Pfam" id="PF13614"/>
    </source>
</evidence>
<dbReference type="InterPro" id="IPR027417">
    <property type="entry name" value="P-loop_NTPase"/>
</dbReference>
<evidence type="ECO:0000313" key="3">
    <source>
        <dbReference type="Proteomes" id="UP000612893"/>
    </source>
</evidence>
<dbReference type="Gene3D" id="3.40.50.300">
    <property type="entry name" value="P-loop containing nucleotide triphosphate hydrolases"/>
    <property type="match status" value="1"/>
</dbReference>
<dbReference type="InterPro" id="IPR025669">
    <property type="entry name" value="AAA_dom"/>
</dbReference>
<protein>
    <submittedName>
        <fullName evidence="2">AAA family ATPase</fullName>
    </submittedName>
</protein>
<organism evidence="2 3">
    <name type="scientific">Candidatus Nephthysia bennettiae</name>
    <dbReference type="NCBI Taxonomy" id="3127016"/>
    <lineage>
        <taxon>Bacteria</taxon>
        <taxon>Bacillati</taxon>
        <taxon>Candidatus Dormiibacterota</taxon>
        <taxon>Candidatus Dormibacteria</taxon>
        <taxon>Candidatus Dormibacterales</taxon>
        <taxon>Candidatus Dormibacteraceae</taxon>
        <taxon>Candidatus Nephthysia</taxon>
    </lineage>
</organism>
<proteinExistence type="predicted"/>
<dbReference type="PANTHER" id="PTHR13696">
    <property type="entry name" value="P-LOOP CONTAINING NUCLEOSIDE TRIPHOSPHATE HYDROLASE"/>
    <property type="match status" value="1"/>
</dbReference>
<name>A0A934K781_9BACT</name>
<keyword evidence="3" id="KW-1185">Reference proteome</keyword>
<reference evidence="2" key="1">
    <citation type="submission" date="2020-10" db="EMBL/GenBank/DDBJ databases">
        <title>Ca. Dormibacterota MAGs.</title>
        <authorList>
            <person name="Montgomery K."/>
        </authorList>
    </citation>
    <scope>NUCLEOTIDE SEQUENCE [LARGE SCALE GENOMIC DNA]</scope>
    <source>
        <strain evidence="2">SC8812_S17_10</strain>
    </source>
</reference>
<dbReference type="Pfam" id="PF13614">
    <property type="entry name" value="AAA_31"/>
    <property type="match status" value="1"/>
</dbReference>
<evidence type="ECO:0000313" key="2">
    <source>
        <dbReference type="EMBL" id="MBJ7597736.1"/>
    </source>
</evidence>
<dbReference type="AlphaFoldDB" id="A0A934K781"/>